<dbReference type="OrthoDB" id="4159781at2759"/>
<evidence type="ECO:0008006" key="3">
    <source>
        <dbReference type="Google" id="ProtNLM"/>
    </source>
</evidence>
<dbReference type="AlphaFoldDB" id="A0A6A6SQ78"/>
<keyword evidence="2" id="KW-1185">Reference proteome</keyword>
<evidence type="ECO:0000313" key="1">
    <source>
        <dbReference type="EMBL" id="KAF2649127.1"/>
    </source>
</evidence>
<reference evidence="1" key="1">
    <citation type="journal article" date="2020" name="Stud. Mycol.">
        <title>101 Dothideomycetes genomes: a test case for predicting lifestyles and emergence of pathogens.</title>
        <authorList>
            <person name="Haridas S."/>
            <person name="Albert R."/>
            <person name="Binder M."/>
            <person name="Bloem J."/>
            <person name="Labutti K."/>
            <person name="Salamov A."/>
            <person name="Andreopoulos B."/>
            <person name="Baker S."/>
            <person name="Barry K."/>
            <person name="Bills G."/>
            <person name="Bluhm B."/>
            <person name="Cannon C."/>
            <person name="Castanera R."/>
            <person name="Culley D."/>
            <person name="Daum C."/>
            <person name="Ezra D."/>
            <person name="Gonzalez J."/>
            <person name="Henrissat B."/>
            <person name="Kuo A."/>
            <person name="Liang C."/>
            <person name="Lipzen A."/>
            <person name="Lutzoni F."/>
            <person name="Magnuson J."/>
            <person name="Mondo S."/>
            <person name="Nolan M."/>
            <person name="Ohm R."/>
            <person name="Pangilinan J."/>
            <person name="Park H.-J."/>
            <person name="Ramirez L."/>
            <person name="Alfaro M."/>
            <person name="Sun H."/>
            <person name="Tritt A."/>
            <person name="Yoshinaga Y."/>
            <person name="Zwiers L.-H."/>
            <person name="Turgeon B."/>
            <person name="Goodwin S."/>
            <person name="Spatafora J."/>
            <person name="Crous P."/>
            <person name="Grigoriev I."/>
        </authorList>
    </citation>
    <scope>NUCLEOTIDE SEQUENCE</scope>
    <source>
        <strain evidence="1">CBS 122681</strain>
    </source>
</reference>
<organism evidence="1 2">
    <name type="scientific">Lophiostoma macrostomum CBS 122681</name>
    <dbReference type="NCBI Taxonomy" id="1314788"/>
    <lineage>
        <taxon>Eukaryota</taxon>
        <taxon>Fungi</taxon>
        <taxon>Dikarya</taxon>
        <taxon>Ascomycota</taxon>
        <taxon>Pezizomycotina</taxon>
        <taxon>Dothideomycetes</taxon>
        <taxon>Pleosporomycetidae</taxon>
        <taxon>Pleosporales</taxon>
        <taxon>Lophiostomataceae</taxon>
        <taxon>Lophiostoma</taxon>
    </lineage>
</organism>
<evidence type="ECO:0000313" key="2">
    <source>
        <dbReference type="Proteomes" id="UP000799324"/>
    </source>
</evidence>
<sequence length="480" mass="54987">MDKATGKSFNFVNLTHPDELKDEGTQARIRRLAMTEFGKTRRRPKTKRARNEIILEFRDVPSDRQIQQQLLPTSFDRWRNASVDPFASYPIELDDVSRELVVNVFLQDSVHIKALRDSWFTVGLYDPAPFYGLLSNSLLSIHIRLHGVSMSSNDPKSLRLYTKAIRLVQERMRSPGRQTDGTLIGAVSSFMCHDASWYLKAFDTWNTHRSAMLKLIDLKGGADAIFQEALRITVSWCELGGTFAQDIPPKLPLPRRWEANAHSPPGSPRPYSHVSLLWKQRFPMRLEWITILDDVTQLISLDRAFTSEQFAAVTQTGSWLEPTLVRLLRIRPMETDSGPGSVMEEVCRLGTLLFLSPVWRYMGVKPVWTDSFTRNLLAMLNNCRVDWGELKPLLVWTLYFAAIETADLEERKQFTVILAMLMKAMKIQEWEGVLQIVKFVLWIEPVFKDSDNNVRDEIFVVLSQTLVPESATGVAELQDA</sequence>
<dbReference type="PANTHER" id="PTHR37540:SF5">
    <property type="entry name" value="TRANSCRIPTION FACTOR DOMAIN-CONTAINING PROTEIN"/>
    <property type="match status" value="1"/>
</dbReference>
<dbReference type="EMBL" id="MU004505">
    <property type="protein sequence ID" value="KAF2649127.1"/>
    <property type="molecule type" value="Genomic_DNA"/>
</dbReference>
<dbReference type="Proteomes" id="UP000799324">
    <property type="component" value="Unassembled WGS sequence"/>
</dbReference>
<proteinExistence type="predicted"/>
<dbReference type="PANTHER" id="PTHR37540">
    <property type="entry name" value="TRANSCRIPTION FACTOR (ACR-2), PUTATIVE-RELATED-RELATED"/>
    <property type="match status" value="1"/>
</dbReference>
<name>A0A6A6SQ78_9PLEO</name>
<protein>
    <recommendedName>
        <fullName evidence="3">Tachykinin family protein</fullName>
    </recommendedName>
</protein>
<accession>A0A6A6SQ78</accession>
<gene>
    <name evidence="1" type="ORF">K491DRAFT_611420</name>
</gene>